<evidence type="ECO:0000313" key="1">
    <source>
        <dbReference type="EMBL" id="SPC91257.1"/>
    </source>
</evidence>
<accession>A0A2N9FKF6</accession>
<protein>
    <submittedName>
        <fullName evidence="1">Uncharacterized protein</fullName>
    </submittedName>
</protein>
<gene>
    <name evidence="1" type="ORF">FSB_LOCUS19139</name>
</gene>
<dbReference type="EMBL" id="OIVN01001214">
    <property type="protein sequence ID" value="SPC91257.1"/>
    <property type="molecule type" value="Genomic_DNA"/>
</dbReference>
<dbReference type="AlphaFoldDB" id="A0A2N9FKF6"/>
<sequence>MNDPQKRGDQRSISHQLTKNMVSSKNKNIEECLPGNNRVGWEGVKTPTMPNPKPCMNYLQAMVQETRVGVPIGERLPRKQEVVQPAAQPRQGEQAPSNATLVQANLREHFPITPQEGQGVPLGAEMRNAMPMRPLNQDFRVQVHANGLANERLDLDPPMGGLHGNIPCKPRAYHSHSPIVAHFI</sequence>
<reference evidence="1" key="1">
    <citation type="submission" date="2018-02" db="EMBL/GenBank/DDBJ databases">
        <authorList>
            <person name="Cohen D.B."/>
            <person name="Kent A.D."/>
        </authorList>
    </citation>
    <scope>NUCLEOTIDE SEQUENCE</scope>
</reference>
<name>A0A2N9FKF6_FAGSY</name>
<proteinExistence type="predicted"/>
<organism evidence="1">
    <name type="scientific">Fagus sylvatica</name>
    <name type="common">Beechnut</name>
    <dbReference type="NCBI Taxonomy" id="28930"/>
    <lineage>
        <taxon>Eukaryota</taxon>
        <taxon>Viridiplantae</taxon>
        <taxon>Streptophyta</taxon>
        <taxon>Embryophyta</taxon>
        <taxon>Tracheophyta</taxon>
        <taxon>Spermatophyta</taxon>
        <taxon>Magnoliopsida</taxon>
        <taxon>eudicotyledons</taxon>
        <taxon>Gunneridae</taxon>
        <taxon>Pentapetalae</taxon>
        <taxon>rosids</taxon>
        <taxon>fabids</taxon>
        <taxon>Fagales</taxon>
        <taxon>Fagaceae</taxon>
        <taxon>Fagus</taxon>
    </lineage>
</organism>